<feature type="compositionally biased region" description="Polar residues" evidence="7">
    <location>
        <begin position="166"/>
        <end position="176"/>
    </location>
</feature>
<feature type="region of interest" description="Disordered" evidence="7">
    <location>
        <begin position="532"/>
        <end position="580"/>
    </location>
</feature>
<dbReference type="InterPro" id="IPR051643">
    <property type="entry name" value="Transcr_Reg_ZincFinger"/>
</dbReference>
<feature type="compositionally biased region" description="Basic residues" evidence="7">
    <location>
        <begin position="932"/>
        <end position="942"/>
    </location>
</feature>
<dbReference type="Gene3D" id="3.30.160.60">
    <property type="entry name" value="Classic Zinc Finger"/>
    <property type="match status" value="1"/>
</dbReference>
<dbReference type="GO" id="GO:0005634">
    <property type="term" value="C:nucleus"/>
    <property type="evidence" value="ECO:0007669"/>
    <property type="project" value="UniProtKB-SubCell"/>
</dbReference>
<keyword evidence="5" id="KW-0539">Nucleus</keyword>
<evidence type="ECO:0000256" key="2">
    <source>
        <dbReference type="ARBA" id="ARBA00022723"/>
    </source>
</evidence>
<comment type="subcellular location">
    <subcellularLocation>
        <location evidence="1">Nucleus</location>
    </subcellularLocation>
</comment>
<dbReference type="InterPro" id="IPR055125">
    <property type="entry name" value="Wiz_C_Znf"/>
</dbReference>
<dbReference type="GO" id="GO:0000981">
    <property type="term" value="F:DNA-binding transcription factor activity, RNA polymerase II-specific"/>
    <property type="evidence" value="ECO:0007669"/>
    <property type="project" value="TreeGrafter"/>
</dbReference>
<feature type="compositionally biased region" description="Acidic residues" evidence="7">
    <location>
        <begin position="760"/>
        <end position="783"/>
    </location>
</feature>
<feature type="domain" description="C2H2-type" evidence="8">
    <location>
        <begin position="374"/>
        <end position="401"/>
    </location>
</feature>
<evidence type="ECO:0000259" key="8">
    <source>
        <dbReference type="PROSITE" id="PS50157"/>
    </source>
</evidence>
<evidence type="ECO:0000256" key="3">
    <source>
        <dbReference type="ARBA" id="ARBA00022771"/>
    </source>
</evidence>
<feature type="compositionally biased region" description="Low complexity" evidence="7">
    <location>
        <begin position="142"/>
        <end position="151"/>
    </location>
</feature>
<keyword evidence="4" id="KW-0862">Zinc</keyword>
<dbReference type="Proteomes" id="UP000823561">
    <property type="component" value="Chromosome 9"/>
</dbReference>
<keyword evidence="10" id="KW-1185">Reference proteome</keyword>
<proteinExistence type="predicted"/>
<reference evidence="9" key="1">
    <citation type="submission" date="2020-10" db="EMBL/GenBank/DDBJ databases">
        <title>Chromosome-scale genome assembly of the Allis shad, Alosa alosa.</title>
        <authorList>
            <person name="Margot Z."/>
            <person name="Christophe K."/>
            <person name="Cabau C."/>
            <person name="Louis A."/>
            <person name="Berthelot C."/>
            <person name="Parey E."/>
            <person name="Roest Crollius H."/>
            <person name="Montfort J."/>
            <person name="Robinson-Rechavi M."/>
            <person name="Bucao C."/>
            <person name="Bouchez O."/>
            <person name="Gislard M."/>
            <person name="Lluch J."/>
            <person name="Milhes M."/>
            <person name="Lampietro C."/>
            <person name="Lopez Roques C."/>
            <person name="Donnadieu C."/>
            <person name="Braasch I."/>
            <person name="Desvignes T."/>
            <person name="Postlethwait J."/>
            <person name="Bobe J."/>
            <person name="Guiguen Y."/>
        </authorList>
    </citation>
    <scope>NUCLEOTIDE SEQUENCE</scope>
    <source>
        <strain evidence="9">M-15738</strain>
        <tissue evidence="9">Blood</tissue>
    </source>
</reference>
<keyword evidence="3 6" id="KW-0863">Zinc-finger</keyword>
<feature type="compositionally biased region" description="Basic and acidic residues" evidence="7">
    <location>
        <begin position="678"/>
        <end position="715"/>
    </location>
</feature>
<protein>
    <recommendedName>
        <fullName evidence="8">C2H2-type domain-containing protein</fullName>
    </recommendedName>
</protein>
<dbReference type="InterPro" id="IPR013087">
    <property type="entry name" value="Znf_C2H2_type"/>
</dbReference>
<feature type="region of interest" description="Disordered" evidence="7">
    <location>
        <begin position="856"/>
        <end position="878"/>
    </location>
</feature>
<evidence type="ECO:0000256" key="7">
    <source>
        <dbReference type="SAM" id="MobiDB-lite"/>
    </source>
</evidence>
<evidence type="ECO:0000313" key="10">
    <source>
        <dbReference type="Proteomes" id="UP000823561"/>
    </source>
</evidence>
<feature type="compositionally biased region" description="Basic and acidic residues" evidence="7">
    <location>
        <begin position="1"/>
        <end position="22"/>
    </location>
</feature>
<dbReference type="PANTHER" id="PTHR24396:SF25">
    <property type="entry name" value="ZINC FINGER PROTEIN 644"/>
    <property type="match status" value="1"/>
</dbReference>
<feature type="compositionally biased region" description="Polar residues" evidence="7">
    <location>
        <begin position="56"/>
        <end position="93"/>
    </location>
</feature>
<organism evidence="9 10">
    <name type="scientific">Alosa alosa</name>
    <name type="common">allis shad</name>
    <dbReference type="NCBI Taxonomy" id="278164"/>
    <lineage>
        <taxon>Eukaryota</taxon>
        <taxon>Metazoa</taxon>
        <taxon>Chordata</taxon>
        <taxon>Craniata</taxon>
        <taxon>Vertebrata</taxon>
        <taxon>Euteleostomi</taxon>
        <taxon>Actinopterygii</taxon>
        <taxon>Neopterygii</taxon>
        <taxon>Teleostei</taxon>
        <taxon>Clupei</taxon>
        <taxon>Clupeiformes</taxon>
        <taxon>Clupeoidei</taxon>
        <taxon>Clupeidae</taxon>
        <taxon>Alosa</taxon>
    </lineage>
</organism>
<feature type="domain" description="C2H2-type" evidence="8">
    <location>
        <begin position="340"/>
        <end position="367"/>
    </location>
</feature>
<feature type="region of interest" description="Disordered" evidence="7">
    <location>
        <begin position="920"/>
        <end position="942"/>
    </location>
</feature>
<feature type="compositionally biased region" description="Polar residues" evidence="7">
    <location>
        <begin position="105"/>
        <end position="117"/>
    </location>
</feature>
<feature type="compositionally biased region" description="Basic and acidic residues" evidence="7">
    <location>
        <begin position="155"/>
        <end position="165"/>
    </location>
</feature>
<dbReference type="InterPro" id="IPR036236">
    <property type="entry name" value="Znf_C2H2_sf"/>
</dbReference>
<dbReference type="PROSITE" id="PS00028">
    <property type="entry name" value="ZINC_FINGER_C2H2_1"/>
    <property type="match status" value="3"/>
</dbReference>
<evidence type="ECO:0000256" key="4">
    <source>
        <dbReference type="ARBA" id="ARBA00022833"/>
    </source>
</evidence>
<feature type="compositionally biased region" description="Acidic residues" evidence="7">
    <location>
        <begin position="199"/>
        <end position="208"/>
    </location>
</feature>
<evidence type="ECO:0000256" key="6">
    <source>
        <dbReference type="PROSITE-ProRule" id="PRU00042"/>
    </source>
</evidence>
<dbReference type="PROSITE" id="PS50157">
    <property type="entry name" value="ZINC_FINGER_C2H2_2"/>
    <property type="match status" value="2"/>
</dbReference>
<feature type="region of interest" description="Disordered" evidence="7">
    <location>
        <begin position="631"/>
        <end position="786"/>
    </location>
</feature>
<evidence type="ECO:0000256" key="5">
    <source>
        <dbReference type="ARBA" id="ARBA00023242"/>
    </source>
</evidence>
<dbReference type="Pfam" id="PF23015">
    <property type="entry name" value="zf-WIZ"/>
    <property type="match status" value="1"/>
</dbReference>
<comment type="caution">
    <text evidence="9">The sequence shown here is derived from an EMBL/GenBank/DDBJ whole genome shotgun (WGS) entry which is preliminary data.</text>
</comment>
<dbReference type="GO" id="GO:0000978">
    <property type="term" value="F:RNA polymerase II cis-regulatory region sequence-specific DNA binding"/>
    <property type="evidence" value="ECO:0007669"/>
    <property type="project" value="TreeGrafter"/>
</dbReference>
<dbReference type="GO" id="GO:0008270">
    <property type="term" value="F:zinc ion binding"/>
    <property type="evidence" value="ECO:0007669"/>
    <property type="project" value="UniProtKB-KW"/>
</dbReference>
<dbReference type="SMART" id="SM00355">
    <property type="entry name" value="ZnF_C2H2"/>
    <property type="match status" value="9"/>
</dbReference>
<feature type="region of interest" description="Disordered" evidence="7">
    <location>
        <begin position="1123"/>
        <end position="1151"/>
    </location>
</feature>
<sequence>MADIKPKAEEDKEGDTASDRPWRRLNTPSPTAQSRAAALSPHPEYRPFNGPLPAPASSSGEIINRPPSHSTQEGHSQLQEESDGDSTSGNGPNTMEDITARVSPKFSTCPQLDNISSGKHRVTEEFLFAKNKTSPHIKSEEASASEAASDSENSDFERPHLEAQRNRSLNEPSGQNRVGRGPAGGRSLWDFGSESSESSSDDCDEDSTWEPQSEFMHLLWTSPKRTESSSSSVSQSRRKRKLNAVDRAGDGSFGPLPKQSLTYDCSDDNDTLVSKEPNVRRKPNAKSPVPPQLDCSDEAVGTKEHFIKNKCHEESDTESAKLNHVSAESVSEPGGEPLFFPCTKCNVNFKEKAHLHRHMLHHQAPPNINAPRPYICRECGRSFRDGNALQKHMVIHQARRERLMEEIKGLSELQDEGRQARLQCPQCVFGTECAKTFVQHAKTHEKDKRYYCCDSCSHMATSPQELEAHRCTAHTANHVHTGSTHMRPAEGLEEVKMGTNRIILLHCKICPFSTPNRTILKKHTELIHRQPYFEKNEEEEDDEGKPVSRFAEPKKPGLDLHRLSSQAKPGHSRLSQLRPKLNSETQALGKGGAPPFWSGGIADLCVRNRVSQQKDREGLSLPLFKWSFGSSTNKLSSSLPRLDKPGKLSPPPTARIDVTTGHLHDEEGNQECAALRPGDGEKTKHISDTEMRSNAKMDRSGEEIRQNHKTDRESGNSDTPSSRELPSKPVPHRTLSKRKMSIPYHNTLKPKPEPISPVLTEDEDDDEDDDDDCDYDDDDEDDSFDFRDYSSTFLNSSENKLNTFMSPNPLYLPRSRLPIRKDVLHSNGSEDEEESDCDDIQDLVIKEECEETAVSLDDVPTSESMRGPFSGHQGPPHFSNERKSCPYCPAVFESGVGLSNHVRGHLHRVGLSYDARHMVSPEQVASQDRQPRIRRKAPSTLSRRLKKAAVDKPESQTEHTCPLCWGWFDTRTGLSNHVRGHLKRIGRGLGSGGPGSSSRSPLCILNELLRDETEHRSLLALLGRRPSHSRPFVSQKFASSDGLFLTPTGVPVKVQHSRARVGAGAAAGADGEGDPKSRLWSGEVVVEGKKKEKKFEEEIRLEDHRGGDGVPSSTLVELLRRRKQEREQEMREGPQQVHGVRRPLPSSPARESVARLAVLKPDPCWSQGKTDVKKVCIHCNTTFHSAVSLSNHLRAYARRKRAALLEGTTYDCKQKKPRSRPGPKKKMFSLPHTPEEIYRLTCRFCDLVFQGPLSVQEDWIKHLQRHLMHTSVPHTGAAMVEVTAVCKELPPPPPPERLVLPHQHTPLQSICFGMDNCSGSLTPPSSLGLVWEAAPLTQHDNYDEIIFTRLRLARPLPTSQRVKGWVLSKVPSDHDAEVPIGSKANQKRQHRPQKLCQKTLTVIHMTSPDLNENGVI</sequence>
<feature type="compositionally biased region" description="Basic residues" evidence="7">
    <location>
        <begin position="730"/>
        <end position="740"/>
    </location>
</feature>
<feature type="region of interest" description="Disordered" evidence="7">
    <location>
        <begin position="1"/>
        <end position="295"/>
    </location>
</feature>
<dbReference type="FunFam" id="3.30.160.60:FF:000409">
    <property type="entry name" value="zinc finger protein 644 isoform X1"/>
    <property type="match status" value="1"/>
</dbReference>
<gene>
    <name evidence="9" type="ORF">AALO_G00125700</name>
</gene>
<feature type="compositionally biased region" description="Basic and acidic residues" evidence="7">
    <location>
        <begin position="551"/>
        <end position="562"/>
    </location>
</feature>
<evidence type="ECO:0000256" key="1">
    <source>
        <dbReference type="ARBA" id="ARBA00004123"/>
    </source>
</evidence>
<dbReference type="EMBL" id="JADWDJ010000009">
    <property type="protein sequence ID" value="KAG5275894.1"/>
    <property type="molecule type" value="Genomic_DNA"/>
</dbReference>
<dbReference type="PANTHER" id="PTHR24396">
    <property type="entry name" value="ZINC FINGER PROTEIN"/>
    <property type="match status" value="1"/>
</dbReference>
<evidence type="ECO:0000313" key="9">
    <source>
        <dbReference type="EMBL" id="KAG5275894.1"/>
    </source>
</evidence>
<dbReference type="SUPFAM" id="SSF57667">
    <property type="entry name" value="beta-beta-alpha zinc fingers"/>
    <property type="match status" value="1"/>
</dbReference>
<keyword evidence="2" id="KW-0479">Metal-binding</keyword>
<accession>A0AAV6GM77</accession>
<name>A0AAV6GM77_9TELE</name>